<comment type="subcellular location">
    <subcellularLocation>
        <location evidence="1">Nucleus</location>
    </subcellularLocation>
</comment>
<dbReference type="InterPro" id="IPR042533">
    <property type="entry name" value="Nucleoporin_Nup155_C_1"/>
</dbReference>
<keyword evidence="4" id="KW-0539">Nucleus</keyword>
<keyword evidence="9" id="KW-1185">Reference proteome</keyword>
<evidence type="ECO:0000313" key="9">
    <source>
        <dbReference type="Proteomes" id="UP001189429"/>
    </source>
</evidence>
<dbReference type="Gene3D" id="1.20.58.1780">
    <property type="match status" value="1"/>
</dbReference>
<dbReference type="InterPro" id="IPR007187">
    <property type="entry name" value="Nucleoporin_Nup133/Nup155_C"/>
</dbReference>
<dbReference type="Pfam" id="PF08801">
    <property type="entry name" value="Nucleoporin_N"/>
    <property type="match status" value="1"/>
</dbReference>
<dbReference type="EMBL" id="CAUYUJ010015234">
    <property type="protein sequence ID" value="CAK0851392.1"/>
    <property type="molecule type" value="Genomic_DNA"/>
</dbReference>
<organism evidence="8 9">
    <name type="scientific">Prorocentrum cordatum</name>
    <dbReference type="NCBI Taxonomy" id="2364126"/>
    <lineage>
        <taxon>Eukaryota</taxon>
        <taxon>Sar</taxon>
        <taxon>Alveolata</taxon>
        <taxon>Dinophyceae</taxon>
        <taxon>Prorocentrales</taxon>
        <taxon>Prorocentraceae</taxon>
        <taxon>Prorocentrum</taxon>
    </lineage>
</organism>
<protein>
    <recommendedName>
        <fullName evidence="10">Nucleoporin Nup133/Nup155-like N-terminal domain-containing protein</fullName>
    </recommendedName>
</protein>
<evidence type="ECO:0000259" key="6">
    <source>
        <dbReference type="Pfam" id="PF03177"/>
    </source>
</evidence>
<comment type="similarity">
    <text evidence="2">Belongs to the non-repetitive/WGA-negative nucleoporin family.</text>
</comment>
<evidence type="ECO:0000256" key="3">
    <source>
        <dbReference type="ARBA" id="ARBA00022448"/>
    </source>
</evidence>
<feature type="region of interest" description="Disordered" evidence="5">
    <location>
        <begin position="23"/>
        <end position="48"/>
    </location>
</feature>
<sequence length="1198" mass="126476">MASGVSMVSKSSPAVAAAARARAGRDASCRRESTDAARAPAAPGVARGPGQLELPVRLVEEALAQDEQQLQLEQLCAPGAGHEGHQFLQQGVLRDVQRVWRAFDSRLVLWSYANPRDPEVTEYLGVDQQIVSVTTATPKDFVSGVNYFLVLATPVEVSLHTLCFAPNSDRLLPIARTRHAVVTDDIVVGTIVCDDLTGRIFMGGSDGCIHEFQYFDDDVSWLGGQKPSRKRAVSWNLQSTLPTLLRKASEYIQPPAASKVTEPPLIQLCTISNTTLATQVQKARGQLFPGLAQVGARPGALSGLLGDAGFSPAGSAASPRPVARLIPLGQHDGGSVVACAVCEDGVRIFLRGNYKRAGAGGSLASAPTDGAGAQAGAKAQPPQMSSVAVHHVRFLDASAPQLRVRDAEQVDGILLLVAQIAGAPPAASPAAGRAWGAGGPGAAGAPQGGDVVVAIGPDARAVAQRQSRGHAAWLATPAGLVSNVDVVGVGGAGPCRVVSLAACGQRLPRGLQFLYGRRPGAAMVQPVAALSELARQQLLPPTRFLVVSNLGVHSATKIQPLQALQRHLLSGDTAQLRDFAARYTPEQTSALCFQLLASAAGAARSAPARDVGYREIGCPAVARDPQEEIVAQRAQHVLFSPQLARELGLSQAVASVDTRTLYPPAAAFGQFVQLRTACNASGRLRGLCLYLSRILRPMWLVPVMAVTWPPRAPGANRLKRKAGEWWPPAPASAPPVQGAQWRCTWSRAQRAHVHAQLAALLVTLEGCKAFFDPGSTATGLALSPGGAAPAALGAAVDPSAAPEASVAAGLMLLTSTAVEALLFLELVAGQADALSAAPCPPEVLVKFAELSLRDLVCQPEARQVLQQLMQGGVVACRQLHARCRREDLEVQEACELLAAVQGSLAAARGSGDLLDRARLGALVQRALRALLQHAARVDLARACGLLRAVGACKGLVALCAGVARARDPRDEALRAADPLSARVQQLHYARLECYQAILEVFEDVHACARKHQSSVAGAAGPALLSAGAAPGAPSELPELLPVPVADADAPLVLDALLRHCLEGQPRFADELFHFCVLKWMVQRDLPVYRYDSPYAKGFLEAYAQDQPELLCRYLQHRGRWSEACDAYVALARDPARAPEAHRQLVLLQAASLCAGMPGSGRRAEPIWRAAQEVLERQRQERQSVHAEILPPPAELLPG</sequence>
<evidence type="ECO:0000256" key="5">
    <source>
        <dbReference type="SAM" id="MobiDB-lite"/>
    </source>
</evidence>
<dbReference type="Proteomes" id="UP001189429">
    <property type="component" value="Unassembled WGS sequence"/>
</dbReference>
<evidence type="ECO:0000256" key="1">
    <source>
        <dbReference type="ARBA" id="ARBA00004123"/>
    </source>
</evidence>
<accession>A0ABN9TZ01</accession>
<feature type="domain" description="Nucleoporin Nup133/Nup155-like N-terminal" evidence="7">
    <location>
        <begin position="88"/>
        <end position="218"/>
    </location>
</feature>
<feature type="compositionally biased region" description="Low complexity" evidence="5">
    <location>
        <begin position="36"/>
        <end position="48"/>
    </location>
</feature>
<dbReference type="PANTHER" id="PTHR10350">
    <property type="entry name" value="NUCLEAR PORE COMPLEX PROTEIN NUP155"/>
    <property type="match status" value="1"/>
</dbReference>
<dbReference type="PANTHER" id="PTHR10350:SF6">
    <property type="entry name" value="NUCLEAR PORE COMPLEX PROTEIN NUP155"/>
    <property type="match status" value="1"/>
</dbReference>
<proteinExistence type="inferred from homology"/>
<evidence type="ECO:0000259" key="7">
    <source>
        <dbReference type="Pfam" id="PF08801"/>
    </source>
</evidence>
<evidence type="ECO:0000256" key="2">
    <source>
        <dbReference type="ARBA" id="ARBA00007373"/>
    </source>
</evidence>
<evidence type="ECO:0000313" key="8">
    <source>
        <dbReference type="EMBL" id="CAK0851392.1"/>
    </source>
</evidence>
<keyword evidence="3" id="KW-0813">Transport</keyword>
<comment type="caution">
    <text evidence="8">The sequence shown here is derived from an EMBL/GenBank/DDBJ whole genome shotgun (WGS) entry which is preliminary data.</text>
</comment>
<gene>
    <name evidence="8" type="ORF">PCOR1329_LOCUS43549</name>
</gene>
<dbReference type="Pfam" id="PF03177">
    <property type="entry name" value="Nucleoporin_C"/>
    <property type="match status" value="1"/>
</dbReference>
<evidence type="ECO:0000256" key="4">
    <source>
        <dbReference type="ARBA" id="ARBA00023242"/>
    </source>
</evidence>
<feature type="compositionally biased region" description="Basic and acidic residues" evidence="5">
    <location>
        <begin position="23"/>
        <end position="35"/>
    </location>
</feature>
<reference evidence="8" key="1">
    <citation type="submission" date="2023-10" db="EMBL/GenBank/DDBJ databases">
        <authorList>
            <person name="Chen Y."/>
            <person name="Shah S."/>
            <person name="Dougan E. K."/>
            <person name="Thang M."/>
            <person name="Chan C."/>
        </authorList>
    </citation>
    <scope>NUCLEOTIDE SEQUENCE [LARGE SCALE GENOMIC DNA]</scope>
</reference>
<dbReference type="InterPro" id="IPR004870">
    <property type="entry name" value="Nucleoporin_Nup155"/>
</dbReference>
<feature type="domain" description="Nucleoporin Nup133/Nup155-like C-terminal" evidence="6">
    <location>
        <begin position="681"/>
        <end position="1133"/>
    </location>
</feature>
<evidence type="ECO:0008006" key="10">
    <source>
        <dbReference type="Google" id="ProtNLM"/>
    </source>
</evidence>
<dbReference type="Gene3D" id="1.25.40.450">
    <property type="entry name" value="Nucleoporin, helical domain, N-terminal subdomain"/>
    <property type="match status" value="1"/>
</dbReference>
<dbReference type="InterPro" id="IPR014908">
    <property type="entry name" value="Nucleoporin_Nup133/Nup155_N"/>
</dbReference>
<name>A0ABN9TZ01_9DINO</name>